<gene>
    <name evidence="1" type="ORF">NCTC12965_07807</name>
</gene>
<sequence length="86" mass="9703">MAFDALRYSPGLFDAFIKQAQHLSCRCQKVGSSRRERHAAIGAFKQRSADLMFQPTNSLTQRGLCHMQPLRCAIEVQFLGDGDELM</sequence>
<evidence type="ECO:0000313" key="1">
    <source>
        <dbReference type="EMBL" id="VTR58783.1"/>
    </source>
</evidence>
<protein>
    <submittedName>
        <fullName evidence="1">Uncharacterized protein</fullName>
    </submittedName>
</protein>
<accession>A0A4U9WHP8</accession>
<reference evidence="1" key="1">
    <citation type="submission" date="2019-05" db="EMBL/GenBank/DDBJ databases">
        <authorList>
            <consortium name="Pathogen Informatics"/>
        </authorList>
    </citation>
    <scope>NUCLEOTIDE SEQUENCE [LARGE SCALE GENOMIC DNA]</scope>
    <source>
        <strain evidence="1">NCTC12965</strain>
    </source>
</reference>
<organism evidence="1">
    <name type="scientific">Serratia fonticola</name>
    <dbReference type="NCBI Taxonomy" id="47917"/>
    <lineage>
        <taxon>Bacteria</taxon>
        <taxon>Pseudomonadati</taxon>
        <taxon>Pseudomonadota</taxon>
        <taxon>Gammaproteobacteria</taxon>
        <taxon>Enterobacterales</taxon>
        <taxon>Yersiniaceae</taxon>
        <taxon>Serratia</taxon>
    </lineage>
</organism>
<name>A0A4U9WHP8_SERFO</name>
<dbReference type="EMBL" id="CABEEZ010000154">
    <property type="protein sequence ID" value="VTR58783.1"/>
    <property type="molecule type" value="Genomic_DNA"/>
</dbReference>
<dbReference type="AlphaFoldDB" id="A0A4U9WHP8"/>
<proteinExistence type="predicted"/>